<keyword evidence="2" id="KW-1185">Reference proteome</keyword>
<name>A0ACB9CN83_ARCLA</name>
<accession>A0ACB9CN83</accession>
<evidence type="ECO:0000313" key="1">
    <source>
        <dbReference type="EMBL" id="KAI3735757.1"/>
    </source>
</evidence>
<reference evidence="2" key="1">
    <citation type="journal article" date="2022" name="Mol. Ecol. Resour.">
        <title>The genomes of chicory, endive, great burdock and yacon provide insights into Asteraceae palaeo-polyploidization history and plant inulin production.</title>
        <authorList>
            <person name="Fan W."/>
            <person name="Wang S."/>
            <person name="Wang H."/>
            <person name="Wang A."/>
            <person name="Jiang F."/>
            <person name="Liu H."/>
            <person name="Zhao H."/>
            <person name="Xu D."/>
            <person name="Zhang Y."/>
        </authorList>
    </citation>
    <scope>NUCLEOTIDE SEQUENCE [LARGE SCALE GENOMIC DNA]</scope>
    <source>
        <strain evidence="2">cv. Niubang</strain>
    </source>
</reference>
<comment type="caution">
    <text evidence="1">The sequence shown here is derived from an EMBL/GenBank/DDBJ whole genome shotgun (WGS) entry which is preliminary data.</text>
</comment>
<dbReference type="Proteomes" id="UP001055879">
    <property type="component" value="Linkage Group LG04"/>
</dbReference>
<organism evidence="1 2">
    <name type="scientific">Arctium lappa</name>
    <name type="common">Greater burdock</name>
    <name type="synonym">Lappa major</name>
    <dbReference type="NCBI Taxonomy" id="4217"/>
    <lineage>
        <taxon>Eukaryota</taxon>
        <taxon>Viridiplantae</taxon>
        <taxon>Streptophyta</taxon>
        <taxon>Embryophyta</taxon>
        <taxon>Tracheophyta</taxon>
        <taxon>Spermatophyta</taxon>
        <taxon>Magnoliopsida</taxon>
        <taxon>eudicotyledons</taxon>
        <taxon>Gunneridae</taxon>
        <taxon>Pentapetalae</taxon>
        <taxon>asterids</taxon>
        <taxon>campanulids</taxon>
        <taxon>Asterales</taxon>
        <taxon>Asteraceae</taxon>
        <taxon>Carduoideae</taxon>
        <taxon>Cardueae</taxon>
        <taxon>Arctiinae</taxon>
        <taxon>Arctium</taxon>
    </lineage>
</organism>
<dbReference type="EMBL" id="CM042050">
    <property type="protein sequence ID" value="KAI3735757.1"/>
    <property type="molecule type" value="Genomic_DNA"/>
</dbReference>
<gene>
    <name evidence="1" type="ORF">L6452_15269</name>
</gene>
<proteinExistence type="predicted"/>
<protein>
    <submittedName>
        <fullName evidence="1">Uncharacterized protein</fullName>
    </submittedName>
</protein>
<sequence>MKTAFLSLRQRLHTSYPCQLYWVHLITGFPARHVGSLWFGLELSSLVYMEIRSCTGLLLLAMGRRC</sequence>
<evidence type="ECO:0000313" key="2">
    <source>
        <dbReference type="Proteomes" id="UP001055879"/>
    </source>
</evidence>
<reference evidence="1 2" key="2">
    <citation type="journal article" date="2022" name="Mol. Ecol. Resour.">
        <title>The genomes of chicory, endive, great burdock and yacon provide insights into Asteraceae paleo-polyploidization history and plant inulin production.</title>
        <authorList>
            <person name="Fan W."/>
            <person name="Wang S."/>
            <person name="Wang H."/>
            <person name="Wang A."/>
            <person name="Jiang F."/>
            <person name="Liu H."/>
            <person name="Zhao H."/>
            <person name="Xu D."/>
            <person name="Zhang Y."/>
        </authorList>
    </citation>
    <scope>NUCLEOTIDE SEQUENCE [LARGE SCALE GENOMIC DNA]</scope>
    <source>
        <strain evidence="2">cv. Niubang</strain>
    </source>
</reference>